<protein>
    <submittedName>
        <fullName evidence="2">Uncharacterized protein</fullName>
    </submittedName>
</protein>
<name>A0A9P5Q0P3_9AGAR</name>
<sequence length="150" mass="17185">MRFDSIIVLVVVSTVLAIPLSVDQEPADVAPRGLDRLPLPKFLKPKPKYEGYPVMEGQDPQVDWPYRALSKLLFILKTGKKPSKPQIFVPSRQGKTSLWRNNYYGSTKSKFYSEGAKFSFQMKDSKTGKKIEKVIYGKVKKEGKIRFWRG</sequence>
<gene>
    <name evidence="2" type="ORF">BDP27DRAFT_1321194</name>
</gene>
<reference evidence="2" key="1">
    <citation type="submission" date="2020-11" db="EMBL/GenBank/DDBJ databases">
        <authorList>
            <consortium name="DOE Joint Genome Institute"/>
            <person name="Ahrendt S."/>
            <person name="Riley R."/>
            <person name="Andreopoulos W."/>
            <person name="Labutti K."/>
            <person name="Pangilinan J."/>
            <person name="Ruiz-Duenas F.J."/>
            <person name="Barrasa J.M."/>
            <person name="Sanchez-Garcia M."/>
            <person name="Camarero S."/>
            <person name="Miyauchi S."/>
            <person name="Serrano A."/>
            <person name="Linde D."/>
            <person name="Babiker R."/>
            <person name="Drula E."/>
            <person name="Ayuso-Fernandez I."/>
            <person name="Pacheco R."/>
            <person name="Padilla G."/>
            <person name="Ferreira P."/>
            <person name="Barriuso J."/>
            <person name="Kellner H."/>
            <person name="Castanera R."/>
            <person name="Alfaro M."/>
            <person name="Ramirez L."/>
            <person name="Pisabarro A.G."/>
            <person name="Kuo A."/>
            <person name="Tritt A."/>
            <person name="Lipzen A."/>
            <person name="He G."/>
            <person name="Yan M."/>
            <person name="Ng V."/>
            <person name="Cullen D."/>
            <person name="Martin F."/>
            <person name="Rosso M.-N."/>
            <person name="Henrissat B."/>
            <person name="Hibbett D."/>
            <person name="Martinez A.T."/>
            <person name="Grigoriev I.V."/>
        </authorList>
    </citation>
    <scope>NUCLEOTIDE SEQUENCE</scope>
    <source>
        <strain evidence="2">AH 40177</strain>
    </source>
</reference>
<dbReference type="AlphaFoldDB" id="A0A9P5Q0P3"/>
<evidence type="ECO:0000313" key="3">
    <source>
        <dbReference type="Proteomes" id="UP000772434"/>
    </source>
</evidence>
<accession>A0A9P5Q0P3</accession>
<dbReference type="EMBL" id="JADNRY010000028">
    <property type="protein sequence ID" value="KAF9071952.1"/>
    <property type="molecule type" value="Genomic_DNA"/>
</dbReference>
<feature type="signal peptide" evidence="1">
    <location>
        <begin position="1"/>
        <end position="17"/>
    </location>
</feature>
<proteinExistence type="predicted"/>
<evidence type="ECO:0000313" key="2">
    <source>
        <dbReference type="EMBL" id="KAF9071952.1"/>
    </source>
</evidence>
<evidence type="ECO:0000256" key="1">
    <source>
        <dbReference type="SAM" id="SignalP"/>
    </source>
</evidence>
<organism evidence="2 3">
    <name type="scientific">Rhodocollybia butyracea</name>
    <dbReference type="NCBI Taxonomy" id="206335"/>
    <lineage>
        <taxon>Eukaryota</taxon>
        <taxon>Fungi</taxon>
        <taxon>Dikarya</taxon>
        <taxon>Basidiomycota</taxon>
        <taxon>Agaricomycotina</taxon>
        <taxon>Agaricomycetes</taxon>
        <taxon>Agaricomycetidae</taxon>
        <taxon>Agaricales</taxon>
        <taxon>Marasmiineae</taxon>
        <taxon>Omphalotaceae</taxon>
        <taxon>Rhodocollybia</taxon>
    </lineage>
</organism>
<dbReference type="Proteomes" id="UP000772434">
    <property type="component" value="Unassembled WGS sequence"/>
</dbReference>
<keyword evidence="3" id="KW-1185">Reference proteome</keyword>
<comment type="caution">
    <text evidence="2">The sequence shown here is derived from an EMBL/GenBank/DDBJ whole genome shotgun (WGS) entry which is preliminary data.</text>
</comment>
<feature type="chain" id="PRO_5040222125" evidence="1">
    <location>
        <begin position="18"/>
        <end position="150"/>
    </location>
</feature>
<keyword evidence="1" id="KW-0732">Signal</keyword>